<dbReference type="Gene3D" id="3.30.420.10">
    <property type="entry name" value="Ribonuclease H-like superfamily/Ribonuclease H"/>
    <property type="match status" value="1"/>
</dbReference>
<name>A0A9P5YNY9_9AGAR</name>
<dbReference type="EMBL" id="MU155775">
    <property type="protein sequence ID" value="KAF9471035.1"/>
    <property type="molecule type" value="Genomic_DNA"/>
</dbReference>
<dbReference type="OrthoDB" id="3268967at2759"/>
<dbReference type="Proteomes" id="UP000807469">
    <property type="component" value="Unassembled WGS sequence"/>
</dbReference>
<feature type="non-terminal residue" evidence="1">
    <location>
        <position position="1"/>
    </location>
</feature>
<comment type="caution">
    <text evidence="1">The sequence shown here is derived from an EMBL/GenBank/DDBJ whole genome shotgun (WGS) entry which is preliminary data.</text>
</comment>
<dbReference type="InterPro" id="IPR036397">
    <property type="entry name" value="RNaseH_sf"/>
</dbReference>
<evidence type="ECO:0000313" key="2">
    <source>
        <dbReference type="Proteomes" id="UP000807469"/>
    </source>
</evidence>
<feature type="non-terminal residue" evidence="1">
    <location>
        <position position="108"/>
    </location>
</feature>
<dbReference type="AlphaFoldDB" id="A0A9P5YNY9"/>
<gene>
    <name evidence="1" type="ORF">BDN70DRAFT_763150</name>
</gene>
<organism evidence="1 2">
    <name type="scientific">Pholiota conissans</name>
    <dbReference type="NCBI Taxonomy" id="109636"/>
    <lineage>
        <taxon>Eukaryota</taxon>
        <taxon>Fungi</taxon>
        <taxon>Dikarya</taxon>
        <taxon>Basidiomycota</taxon>
        <taxon>Agaricomycotina</taxon>
        <taxon>Agaricomycetes</taxon>
        <taxon>Agaricomycetidae</taxon>
        <taxon>Agaricales</taxon>
        <taxon>Agaricineae</taxon>
        <taxon>Strophariaceae</taxon>
        <taxon>Pholiota</taxon>
    </lineage>
</organism>
<dbReference type="GO" id="GO:0003676">
    <property type="term" value="F:nucleic acid binding"/>
    <property type="evidence" value="ECO:0007669"/>
    <property type="project" value="InterPro"/>
</dbReference>
<evidence type="ECO:0000313" key="1">
    <source>
        <dbReference type="EMBL" id="KAF9471035.1"/>
    </source>
</evidence>
<keyword evidence="2" id="KW-1185">Reference proteome</keyword>
<protein>
    <submittedName>
        <fullName evidence="1">Uncharacterized protein</fullName>
    </submittedName>
</protein>
<reference evidence="1" key="1">
    <citation type="submission" date="2020-11" db="EMBL/GenBank/DDBJ databases">
        <authorList>
            <consortium name="DOE Joint Genome Institute"/>
            <person name="Ahrendt S."/>
            <person name="Riley R."/>
            <person name="Andreopoulos W."/>
            <person name="Labutti K."/>
            <person name="Pangilinan J."/>
            <person name="Ruiz-Duenas F.J."/>
            <person name="Barrasa J.M."/>
            <person name="Sanchez-Garcia M."/>
            <person name="Camarero S."/>
            <person name="Miyauchi S."/>
            <person name="Serrano A."/>
            <person name="Linde D."/>
            <person name="Babiker R."/>
            <person name="Drula E."/>
            <person name="Ayuso-Fernandez I."/>
            <person name="Pacheco R."/>
            <person name="Padilla G."/>
            <person name="Ferreira P."/>
            <person name="Barriuso J."/>
            <person name="Kellner H."/>
            <person name="Castanera R."/>
            <person name="Alfaro M."/>
            <person name="Ramirez L."/>
            <person name="Pisabarro A.G."/>
            <person name="Kuo A."/>
            <person name="Tritt A."/>
            <person name="Lipzen A."/>
            <person name="He G."/>
            <person name="Yan M."/>
            <person name="Ng V."/>
            <person name="Cullen D."/>
            <person name="Martin F."/>
            <person name="Rosso M.-N."/>
            <person name="Henrissat B."/>
            <person name="Hibbett D."/>
            <person name="Martinez A.T."/>
            <person name="Grigoriev I.V."/>
        </authorList>
    </citation>
    <scope>NUCLEOTIDE SEQUENCE</scope>
    <source>
        <strain evidence="1">CIRM-BRFM 674</strain>
    </source>
</reference>
<sequence>KRDTWSKWLSVLAFAYNSAVHSSTGYAPNYLLMGYKPRLSSGVIVNEVDPAGRPFLPSQRAEDFITQLDLERQAAQDALVLAQEKQAKAYNKGRRPVESIEVGDLVLV</sequence>
<accession>A0A9P5YNY9</accession>
<proteinExistence type="predicted"/>